<dbReference type="OrthoDB" id="4453902at2759"/>
<feature type="region of interest" description="Disordered" evidence="1">
    <location>
        <begin position="95"/>
        <end position="158"/>
    </location>
</feature>
<protein>
    <submittedName>
        <fullName evidence="2">Uncharacterized protein</fullName>
    </submittedName>
</protein>
<dbReference type="AlphaFoldDB" id="A0A3D8RZ27"/>
<dbReference type="STRING" id="1810919.A0A3D8RZ27"/>
<feature type="compositionally biased region" description="Basic and acidic residues" evidence="1">
    <location>
        <begin position="98"/>
        <end position="123"/>
    </location>
</feature>
<evidence type="ECO:0000256" key="1">
    <source>
        <dbReference type="SAM" id="MobiDB-lite"/>
    </source>
</evidence>
<evidence type="ECO:0000313" key="2">
    <source>
        <dbReference type="EMBL" id="RDW79303.1"/>
    </source>
</evidence>
<feature type="region of interest" description="Disordered" evidence="1">
    <location>
        <begin position="264"/>
        <end position="346"/>
    </location>
</feature>
<proteinExistence type="predicted"/>
<keyword evidence="3" id="KW-1185">Reference proteome</keyword>
<feature type="compositionally biased region" description="Low complexity" evidence="1">
    <location>
        <begin position="296"/>
        <end position="309"/>
    </location>
</feature>
<feature type="region of interest" description="Disordered" evidence="1">
    <location>
        <begin position="1"/>
        <end position="20"/>
    </location>
</feature>
<reference evidence="2 3" key="1">
    <citation type="journal article" date="2018" name="IMA Fungus">
        <title>IMA Genome-F 9: Draft genome sequence of Annulohypoxylon stygium, Aspergillus mulundensis, Berkeleyomyces basicola (syn. Thielaviopsis basicola), Ceratocystis smalleyi, two Cercospora beticola strains, Coleophoma cylindrospora, Fusarium fracticaudum, Phialophora cf. hyalina, and Morchella septimelata.</title>
        <authorList>
            <person name="Wingfield B.D."/>
            <person name="Bills G.F."/>
            <person name="Dong Y."/>
            <person name="Huang W."/>
            <person name="Nel W.J."/>
            <person name="Swalarsk-Parry B.S."/>
            <person name="Vaghefi N."/>
            <person name="Wilken P.M."/>
            <person name="An Z."/>
            <person name="de Beer Z.W."/>
            <person name="De Vos L."/>
            <person name="Chen L."/>
            <person name="Duong T.A."/>
            <person name="Gao Y."/>
            <person name="Hammerbacher A."/>
            <person name="Kikkert J.R."/>
            <person name="Li Y."/>
            <person name="Li H."/>
            <person name="Li K."/>
            <person name="Li Q."/>
            <person name="Liu X."/>
            <person name="Ma X."/>
            <person name="Naidoo K."/>
            <person name="Pethybridge S.J."/>
            <person name="Sun J."/>
            <person name="Steenkamp E.T."/>
            <person name="van der Nest M.A."/>
            <person name="van Wyk S."/>
            <person name="Wingfield M.J."/>
            <person name="Xiong C."/>
            <person name="Yue Q."/>
            <person name="Zhang X."/>
        </authorList>
    </citation>
    <scope>NUCLEOTIDE SEQUENCE [LARGE SCALE GENOMIC DNA]</scope>
    <source>
        <strain evidence="2 3">DSM 5745</strain>
    </source>
</reference>
<sequence length="547" mass="59333">MPSLAPPKSTSTRSSTPTKSQKYIRAHFCLIHLNNHLEQTETTPVTLEDASSAAGIEISRVGFVRAAHHAGNNGIELAFQPAFFSPLRSADFVSRGHTSRDTGDGHLEHLDHGHNKAQNERGENSGLNTRPRPDSRSASSSATLEQEQEPVAVTVASRVPYTPATPRLRPVSDASCSCPTSDSYLTGIGDIPALDLDLDRVPVCPAPAPRLRAVSDASCPSLCEQDPNLIGAIPTPVEDMKTPRSNLNNADELSRGHEVRIEVREVEEDETDTAHVRTANMQPGPGPTSRRGYGHANTSTNPNPNTNAPALPPAPFEVLDPPEPKPSALPDPELERQSENHTWITHTEPPAPVRRLRTAPLYLPHTPHHMHPNPGQLLFRNAGRLCCSIEDAAEEIEERPRSVSLGTFSLAESGREYRYPWAVGDVYAYVHDLDGSPHPNTIVTVLIGAGGTDEELCMAEFKAAVGVLCAVHERERGEGFVSVSAGNGPIAVLLLAYFGSGHGRIMQVYHDGENLNVQYSPLLTFDMKDKLTESLFTRYTAGRPVNA</sequence>
<accession>A0A3D8RZ27</accession>
<dbReference type="Proteomes" id="UP000256690">
    <property type="component" value="Unassembled WGS sequence"/>
</dbReference>
<gene>
    <name evidence="2" type="ORF">DSM5745_06155</name>
</gene>
<dbReference type="GeneID" id="38116525"/>
<dbReference type="RefSeq" id="XP_026604003.1">
    <property type="nucleotide sequence ID" value="XM_026748171.1"/>
</dbReference>
<dbReference type="EMBL" id="PVWQ01000006">
    <property type="protein sequence ID" value="RDW79303.1"/>
    <property type="molecule type" value="Genomic_DNA"/>
</dbReference>
<name>A0A3D8RZ27_9EURO</name>
<comment type="caution">
    <text evidence="2">The sequence shown here is derived from an EMBL/GenBank/DDBJ whole genome shotgun (WGS) entry which is preliminary data.</text>
</comment>
<evidence type="ECO:0000313" key="3">
    <source>
        <dbReference type="Proteomes" id="UP000256690"/>
    </source>
</evidence>
<organism evidence="2 3">
    <name type="scientific">Aspergillus mulundensis</name>
    <dbReference type="NCBI Taxonomy" id="1810919"/>
    <lineage>
        <taxon>Eukaryota</taxon>
        <taxon>Fungi</taxon>
        <taxon>Dikarya</taxon>
        <taxon>Ascomycota</taxon>
        <taxon>Pezizomycotina</taxon>
        <taxon>Eurotiomycetes</taxon>
        <taxon>Eurotiomycetidae</taxon>
        <taxon>Eurotiales</taxon>
        <taxon>Aspergillaceae</taxon>
        <taxon>Aspergillus</taxon>
        <taxon>Aspergillus subgen. Nidulantes</taxon>
    </lineage>
</organism>